<dbReference type="GO" id="GO:0005886">
    <property type="term" value="C:plasma membrane"/>
    <property type="evidence" value="ECO:0007669"/>
    <property type="project" value="TreeGrafter"/>
</dbReference>
<feature type="transmembrane region" description="Helical" evidence="2">
    <location>
        <begin position="83"/>
        <end position="102"/>
    </location>
</feature>
<dbReference type="AlphaFoldDB" id="A0AA36HNU8"/>
<gene>
    <name evidence="4" type="ORF">EVOR1521_LOCUS2009</name>
</gene>
<accession>A0AA36HNU8</accession>
<dbReference type="SUPFAM" id="SSF51206">
    <property type="entry name" value="cAMP-binding domain-like"/>
    <property type="match status" value="1"/>
</dbReference>
<dbReference type="PROSITE" id="PS50042">
    <property type="entry name" value="CNMP_BINDING_3"/>
    <property type="match status" value="1"/>
</dbReference>
<dbReference type="Proteomes" id="UP001178507">
    <property type="component" value="Unassembled WGS sequence"/>
</dbReference>
<evidence type="ECO:0000256" key="1">
    <source>
        <dbReference type="SAM" id="MobiDB-lite"/>
    </source>
</evidence>
<dbReference type="PANTHER" id="PTHR10217:SF435">
    <property type="entry name" value="POTASSIUM VOLTAGE-GATED CHANNEL PROTEIN EAG"/>
    <property type="match status" value="1"/>
</dbReference>
<feature type="transmembrane region" description="Helical" evidence="2">
    <location>
        <begin position="229"/>
        <end position="254"/>
    </location>
</feature>
<keyword evidence="2" id="KW-1133">Transmembrane helix</keyword>
<sequence length="611" mass="65184">MDCAPPTSGGGASGGGASGGGASGDGASGGVASGGVASGGFALCSVWKELPAVPADWGEDAEKFASKPRERCWQMHEFSRSRMTWDLLGLLLLLYDAFATPWQVAFGELAPAEVMAWLLPVYWTANIILTCCFTTFSSGGVLQTRKKAMFLRYATQSFLMLDLLTTGLDILVLAVRYDLSQSTYQVLRSFVQDKDIFLAIQSVRLLRTLRINRNLLGVRARVRSEAWRALGGLAVSCLLLLVGAHIVACALYYLGSASGGNAATWLQDYAQTQQQEDNVSMYFAAFLWALAQLTPGLGPSPVNPRSHARSGLHQCGACTCPPLSALHPAASGRCCPSTGAREVPEAPGGLPRLSLRRTAPSERPAAAHLELAGDGAARRATELPWLARPSLPGGASRAEPVAPGGLASSAAAAVCQGQLGTPLLTLHPFFHELDVAHPQAIKEVINCLQQRFYSPTQDIFVASSIAKCMYVIAKGMASYAKEANFLSPKRRPDVRVAVGQHVAEGGLWLENWAHLGTLTVAGLEDGCCEVLSLDSLSFGTLLRRGPCELWQAASSYARAFARRASDGISDLDADTEGLMKITDEAFADALRFLAQAKWIRSEPGTFHRAGR</sequence>
<feature type="domain" description="Cyclic nucleotide-binding" evidence="3">
    <location>
        <begin position="432"/>
        <end position="542"/>
    </location>
</feature>
<organism evidence="4 5">
    <name type="scientific">Effrenium voratum</name>
    <dbReference type="NCBI Taxonomy" id="2562239"/>
    <lineage>
        <taxon>Eukaryota</taxon>
        <taxon>Sar</taxon>
        <taxon>Alveolata</taxon>
        <taxon>Dinophyceae</taxon>
        <taxon>Suessiales</taxon>
        <taxon>Symbiodiniaceae</taxon>
        <taxon>Effrenium</taxon>
    </lineage>
</organism>
<dbReference type="EMBL" id="CAUJNA010000096">
    <property type="protein sequence ID" value="CAJ1371769.1"/>
    <property type="molecule type" value="Genomic_DNA"/>
</dbReference>
<proteinExistence type="predicted"/>
<dbReference type="InterPro" id="IPR014710">
    <property type="entry name" value="RmlC-like_jellyroll"/>
</dbReference>
<keyword evidence="2" id="KW-0472">Membrane</keyword>
<feature type="compositionally biased region" description="Gly residues" evidence="1">
    <location>
        <begin position="8"/>
        <end position="25"/>
    </location>
</feature>
<dbReference type="InterPro" id="IPR050818">
    <property type="entry name" value="KCNH_animal-type"/>
</dbReference>
<keyword evidence="2" id="KW-0812">Transmembrane</keyword>
<feature type="region of interest" description="Disordered" evidence="1">
    <location>
        <begin position="1"/>
        <end position="25"/>
    </location>
</feature>
<keyword evidence="5" id="KW-1185">Reference proteome</keyword>
<feature type="transmembrane region" description="Helical" evidence="2">
    <location>
        <begin position="122"/>
        <end position="142"/>
    </location>
</feature>
<evidence type="ECO:0000256" key="2">
    <source>
        <dbReference type="SAM" id="Phobius"/>
    </source>
</evidence>
<comment type="caution">
    <text evidence="4">The sequence shown here is derived from an EMBL/GenBank/DDBJ whole genome shotgun (WGS) entry which is preliminary data.</text>
</comment>
<dbReference type="InterPro" id="IPR018490">
    <property type="entry name" value="cNMP-bd_dom_sf"/>
</dbReference>
<dbReference type="Gene3D" id="1.10.287.70">
    <property type="match status" value="1"/>
</dbReference>
<dbReference type="Gene3D" id="2.60.120.10">
    <property type="entry name" value="Jelly Rolls"/>
    <property type="match status" value="1"/>
</dbReference>
<evidence type="ECO:0000259" key="3">
    <source>
        <dbReference type="PROSITE" id="PS50042"/>
    </source>
</evidence>
<evidence type="ECO:0000313" key="5">
    <source>
        <dbReference type="Proteomes" id="UP001178507"/>
    </source>
</evidence>
<protein>
    <recommendedName>
        <fullName evidence="3">Cyclic nucleotide-binding domain-containing protein</fullName>
    </recommendedName>
</protein>
<reference evidence="4" key="1">
    <citation type="submission" date="2023-08" db="EMBL/GenBank/DDBJ databases">
        <authorList>
            <person name="Chen Y."/>
            <person name="Shah S."/>
            <person name="Dougan E. K."/>
            <person name="Thang M."/>
            <person name="Chan C."/>
        </authorList>
    </citation>
    <scope>NUCLEOTIDE SEQUENCE</scope>
</reference>
<dbReference type="GO" id="GO:0042391">
    <property type="term" value="P:regulation of membrane potential"/>
    <property type="evidence" value="ECO:0007669"/>
    <property type="project" value="TreeGrafter"/>
</dbReference>
<name>A0AA36HNU8_9DINO</name>
<dbReference type="InterPro" id="IPR000595">
    <property type="entry name" value="cNMP-bd_dom"/>
</dbReference>
<evidence type="ECO:0000313" key="4">
    <source>
        <dbReference type="EMBL" id="CAJ1371769.1"/>
    </source>
</evidence>
<dbReference type="PANTHER" id="PTHR10217">
    <property type="entry name" value="VOLTAGE AND LIGAND GATED POTASSIUM CHANNEL"/>
    <property type="match status" value="1"/>
</dbReference>
<dbReference type="GO" id="GO:0005249">
    <property type="term" value="F:voltage-gated potassium channel activity"/>
    <property type="evidence" value="ECO:0007669"/>
    <property type="project" value="TreeGrafter"/>
</dbReference>
<dbReference type="SUPFAM" id="SSF81324">
    <property type="entry name" value="Voltage-gated potassium channels"/>
    <property type="match status" value="1"/>
</dbReference>